<reference evidence="8 9" key="1">
    <citation type="submission" date="2016-03" db="EMBL/GenBank/DDBJ databases">
        <title>Microsymbionts genomes from the relict species Vavilovia formosa (Stev.) Fed.</title>
        <authorList>
            <person name="Kopat V."/>
            <person name="Chirak E."/>
            <person name="Kimeklis A."/>
            <person name="Andronov E."/>
        </authorList>
    </citation>
    <scope>NUCLEOTIDE SEQUENCE [LARGE SCALE GENOMIC DNA]</scope>
    <source>
        <strain evidence="8 9">Vaf07</strain>
    </source>
</reference>
<evidence type="ECO:0000256" key="7">
    <source>
        <dbReference type="SAM" id="SignalP"/>
    </source>
</evidence>
<dbReference type="Pfam" id="PF07886">
    <property type="entry name" value="BA14K"/>
    <property type="match status" value="1"/>
</dbReference>
<dbReference type="InterPro" id="IPR012413">
    <property type="entry name" value="BA14K"/>
</dbReference>
<dbReference type="OrthoDB" id="8256082at2"/>
<proteinExistence type="inferred from homology"/>
<comment type="similarity">
    <text evidence="2">Belongs to the BA14k family.</text>
</comment>
<sequence>MTNLKILSVAAAVAVAIPAFTVTPSYAQNTKVVGVGPGGARTIGTFSGGGQRFGGGGGGWHGGQRPGGGGWNHGGGWRGGGWRGGGYGPGFAAGAIIGSGLAASSYYGNSYGYYGGSPYYGSSYYDDAPDVVEVAPDTGGGDVDYCIRTYKSYNVRTGTYLGYDGLRHACP</sequence>
<evidence type="ECO:0000256" key="5">
    <source>
        <dbReference type="ARBA" id="ARBA00022734"/>
    </source>
</evidence>
<evidence type="ECO:0000256" key="3">
    <source>
        <dbReference type="ARBA" id="ARBA00020552"/>
    </source>
</evidence>
<feature type="signal peptide" evidence="7">
    <location>
        <begin position="1"/>
        <end position="27"/>
    </location>
</feature>
<organism evidence="8 9">
    <name type="scientific">Tardiphaga robiniae</name>
    <dbReference type="NCBI Taxonomy" id="943830"/>
    <lineage>
        <taxon>Bacteria</taxon>
        <taxon>Pseudomonadati</taxon>
        <taxon>Pseudomonadota</taxon>
        <taxon>Alphaproteobacteria</taxon>
        <taxon>Hyphomicrobiales</taxon>
        <taxon>Nitrobacteraceae</taxon>
        <taxon>Tardiphaga</taxon>
    </lineage>
</organism>
<dbReference type="GO" id="GO:0030246">
    <property type="term" value="F:carbohydrate binding"/>
    <property type="evidence" value="ECO:0007669"/>
    <property type="project" value="UniProtKB-KW"/>
</dbReference>
<evidence type="ECO:0000256" key="4">
    <source>
        <dbReference type="ARBA" id="ARBA00022475"/>
    </source>
</evidence>
<gene>
    <name evidence="8" type="ORF">A4A58_14330</name>
</gene>
<keyword evidence="7" id="KW-0732">Signal</keyword>
<keyword evidence="4" id="KW-1003">Cell membrane</keyword>
<evidence type="ECO:0000313" key="9">
    <source>
        <dbReference type="Proteomes" id="UP000076574"/>
    </source>
</evidence>
<protein>
    <recommendedName>
        <fullName evidence="3">Lectin-like protein BA14k</fullName>
    </recommendedName>
</protein>
<evidence type="ECO:0000256" key="6">
    <source>
        <dbReference type="ARBA" id="ARBA00025321"/>
    </source>
</evidence>
<keyword evidence="5" id="KW-0430">Lectin</keyword>
<keyword evidence="9" id="KW-1185">Reference proteome</keyword>
<evidence type="ECO:0000256" key="1">
    <source>
        <dbReference type="ARBA" id="ARBA00004167"/>
    </source>
</evidence>
<dbReference type="EMBL" id="LVYV01000045">
    <property type="protein sequence ID" value="KZD21530.1"/>
    <property type="molecule type" value="Genomic_DNA"/>
</dbReference>
<dbReference type="AlphaFoldDB" id="A0A163XXQ6"/>
<comment type="caution">
    <text evidence="8">The sequence shown here is derived from an EMBL/GenBank/DDBJ whole genome shotgun (WGS) entry which is preliminary data.</text>
</comment>
<feature type="chain" id="PRO_5007847658" description="Lectin-like protein BA14k" evidence="7">
    <location>
        <begin position="28"/>
        <end position="171"/>
    </location>
</feature>
<dbReference type="GO" id="GO:0016020">
    <property type="term" value="C:membrane"/>
    <property type="evidence" value="ECO:0007669"/>
    <property type="project" value="UniProtKB-SubCell"/>
</dbReference>
<dbReference type="RefSeq" id="WP_068736743.1">
    <property type="nucleotide sequence ID" value="NZ_LVYV01000045.1"/>
</dbReference>
<dbReference type="STRING" id="943830.A4A58_14330"/>
<comment type="subcellular location">
    <subcellularLocation>
        <location evidence="1">Membrane</location>
        <topology evidence="1">Single-pass membrane protein</topology>
    </subcellularLocation>
</comment>
<evidence type="ECO:0000256" key="2">
    <source>
        <dbReference type="ARBA" id="ARBA00010270"/>
    </source>
</evidence>
<accession>A0A163XXQ6</accession>
<evidence type="ECO:0000313" key="8">
    <source>
        <dbReference type="EMBL" id="KZD21530.1"/>
    </source>
</evidence>
<comment type="function">
    <text evidence="6">Has immunoglobulin-binding and hemagglutination properties, and can bind to mannose. Essential for virulence. May be involved in LPS biosynthesis or polysaccharide transport.</text>
</comment>
<name>A0A163XXQ6_9BRAD</name>
<keyword evidence="4" id="KW-0472">Membrane</keyword>
<dbReference type="Proteomes" id="UP000076574">
    <property type="component" value="Unassembled WGS sequence"/>
</dbReference>